<dbReference type="SUPFAM" id="SSF54695">
    <property type="entry name" value="POZ domain"/>
    <property type="match status" value="1"/>
</dbReference>
<protein>
    <submittedName>
        <fullName evidence="3">BTB domain-containing protein</fullName>
    </submittedName>
</protein>
<dbReference type="Pfam" id="PF00651">
    <property type="entry name" value="BTB"/>
    <property type="match status" value="1"/>
</dbReference>
<name>A0A1I8AX83_MELHA</name>
<keyword evidence="2" id="KW-1185">Reference proteome</keyword>
<dbReference type="PROSITE" id="PS50097">
    <property type="entry name" value="BTB"/>
    <property type="match status" value="1"/>
</dbReference>
<dbReference type="AlphaFoldDB" id="A0A1I8AX83"/>
<dbReference type="InterPro" id="IPR000210">
    <property type="entry name" value="BTB/POZ_dom"/>
</dbReference>
<feature type="domain" description="BTB" evidence="1">
    <location>
        <begin position="155"/>
        <end position="223"/>
    </location>
</feature>
<organism evidence="2 3">
    <name type="scientific">Meloidogyne hapla</name>
    <name type="common">Root-knot nematode worm</name>
    <dbReference type="NCBI Taxonomy" id="6305"/>
    <lineage>
        <taxon>Eukaryota</taxon>
        <taxon>Metazoa</taxon>
        <taxon>Ecdysozoa</taxon>
        <taxon>Nematoda</taxon>
        <taxon>Chromadorea</taxon>
        <taxon>Rhabditida</taxon>
        <taxon>Tylenchina</taxon>
        <taxon>Tylenchomorpha</taxon>
        <taxon>Tylenchoidea</taxon>
        <taxon>Meloidogynidae</taxon>
        <taxon>Meloidogyninae</taxon>
        <taxon>Meloidogyne</taxon>
    </lineage>
</organism>
<dbReference type="InterPro" id="IPR011333">
    <property type="entry name" value="SKP1/BTB/POZ_sf"/>
</dbReference>
<evidence type="ECO:0000313" key="2">
    <source>
        <dbReference type="Proteomes" id="UP000095281"/>
    </source>
</evidence>
<dbReference type="CDD" id="cd18186">
    <property type="entry name" value="BTB_POZ_ZBTB_KLHL-like"/>
    <property type="match status" value="1"/>
</dbReference>
<dbReference type="SMART" id="SM00225">
    <property type="entry name" value="BTB"/>
    <property type="match status" value="1"/>
</dbReference>
<dbReference type="PANTHER" id="PTHR24413">
    <property type="entry name" value="SPECKLE-TYPE POZ PROTEIN"/>
    <property type="match status" value="1"/>
</dbReference>
<evidence type="ECO:0000259" key="1">
    <source>
        <dbReference type="PROSITE" id="PS50097"/>
    </source>
</evidence>
<reference evidence="3" key="1">
    <citation type="submission" date="2016-11" db="UniProtKB">
        <authorList>
            <consortium name="WormBaseParasite"/>
        </authorList>
    </citation>
    <scope>IDENTIFICATION</scope>
</reference>
<accession>A0A1I8AX83</accession>
<dbReference type="Gene3D" id="3.30.710.10">
    <property type="entry name" value="Potassium Channel Kv1.1, Chain A"/>
    <property type="match status" value="1"/>
</dbReference>
<dbReference type="WBParaSite" id="MhA1_Contig1025.frz3.fgene2">
    <property type="protein sequence ID" value="MhA1_Contig1025.frz3.fgene2"/>
    <property type="gene ID" value="MhA1_Contig1025.frz3.fgene2"/>
</dbReference>
<sequence>MNTIVCKVTWQVENLRRIWESLTSYPSHTTQITSKRFGSSSFSKVVWELCIEMNKHTDTFAIFLRQTGPNTINGLVNTQYEIFTVKSKLRRVFAKSTNKFENQEKLGYTNVYNIRNEILELSTLNIQCKVSTDWYNAIDNLKFTYRNMMEEELFSDCVIKVADMDIKTHRSILAKNSKVFRKMFEQKEMIEGMNREVTIPDFTPEVVQAMLEFFYTGEINKNAMERHVEDIFSIAHKYQVLPLKYECEVFMTNLIDDNKILKYFDMINLYEAPTLEKGCKIYIRDNKENFLKSKGWEEVEKTFPKLAIRILKSVICDNICF</sequence>
<evidence type="ECO:0000313" key="3">
    <source>
        <dbReference type="WBParaSite" id="MhA1_Contig1025.frz3.fgene2"/>
    </source>
</evidence>
<dbReference type="Proteomes" id="UP000095281">
    <property type="component" value="Unplaced"/>
</dbReference>
<proteinExistence type="predicted"/>